<sequence length="173" mass="19966">MEDFKLILYVLAAVAYFIFMQWRKAFNTPKDDADAVPPTQERRPQMPARPATSFEDILRELQPKLEQAEAKKQEVVETTKQLTQPQRAPLSPVLEKKPLVRSYEDVAPKALSWEKPAEAMQAARNSEQLRIGKRFDAFEKEKAAKSRYASLLRNPTTVRDAVILSEIFNRKYN</sequence>
<accession>A0ABP8LEK2</accession>
<keyword evidence="4" id="KW-1185">Reference proteome</keyword>
<comment type="caution">
    <text evidence="3">The sequence shown here is derived from an EMBL/GenBank/DDBJ whole genome shotgun (WGS) entry which is preliminary data.</text>
</comment>
<dbReference type="RefSeq" id="WP_345157170.1">
    <property type="nucleotide sequence ID" value="NZ_BAABHC010000004.1"/>
</dbReference>
<name>A0ABP8LEK2_9BACT</name>
<keyword evidence="2" id="KW-0472">Membrane</keyword>
<keyword evidence="2" id="KW-0812">Transmembrane</keyword>
<organism evidence="3 4">
    <name type="scientific">Pontibacter saemangeumensis</name>
    <dbReference type="NCBI Taxonomy" id="1084525"/>
    <lineage>
        <taxon>Bacteria</taxon>
        <taxon>Pseudomonadati</taxon>
        <taxon>Bacteroidota</taxon>
        <taxon>Cytophagia</taxon>
        <taxon>Cytophagales</taxon>
        <taxon>Hymenobacteraceae</taxon>
        <taxon>Pontibacter</taxon>
    </lineage>
</organism>
<protein>
    <submittedName>
        <fullName evidence="3">Uncharacterized protein</fullName>
    </submittedName>
</protein>
<feature type="region of interest" description="Disordered" evidence="1">
    <location>
        <begin position="69"/>
        <end position="90"/>
    </location>
</feature>
<proteinExistence type="predicted"/>
<evidence type="ECO:0000313" key="4">
    <source>
        <dbReference type="Proteomes" id="UP001500552"/>
    </source>
</evidence>
<evidence type="ECO:0000256" key="1">
    <source>
        <dbReference type="SAM" id="MobiDB-lite"/>
    </source>
</evidence>
<gene>
    <name evidence="3" type="ORF">GCM10023188_09510</name>
</gene>
<feature type="region of interest" description="Disordered" evidence="1">
    <location>
        <begin position="29"/>
        <end position="51"/>
    </location>
</feature>
<dbReference type="Proteomes" id="UP001500552">
    <property type="component" value="Unassembled WGS sequence"/>
</dbReference>
<feature type="transmembrane region" description="Helical" evidence="2">
    <location>
        <begin position="6"/>
        <end position="22"/>
    </location>
</feature>
<evidence type="ECO:0000313" key="3">
    <source>
        <dbReference type="EMBL" id="GAA4426937.1"/>
    </source>
</evidence>
<evidence type="ECO:0000256" key="2">
    <source>
        <dbReference type="SAM" id="Phobius"/>
    </source>
</evidence>
<dbReference type="EMBL" id="BAABHC010000004">
    <property type="protein sequence ID" value="GAA4426937.1"/>
    <property type="molecule type" value="Genomic_DNA"/>
</dbReference>
<reference evidence="4" key="1">
    <citation type="journal article" date="2019" name="Int. J. Syst. Evol. Microbiol.">
        <title>The Global Catalogue of Microorganisms (GCM) 10K type strain sequencing project: providing services to taxonomists for standard genome sequencing and annotation.</title>
        <authorList>
            <consortium name="The Broad Institute Genomics Platform"/>
            <consortium name="The Broad Institute Genome Sequencing Center for Infectious Disease"/>
            <person name="Wu L."/>
            <person name="Ma J."/>
        </authorList>
    </citation>
    <scope>NUCLEOTIDE SEQUENCE [LARGE SCALE GENOMIC DNA]</scope>
    <source>
        <strain evidence="4">JCM 17926</strain>
    </source>
</reference>
<keyword evidence="2" id="KW-1133">Transmembrane helix</keyword>